<dbReference type="Gene3D" id="2.30.140.10">
    <property type="entry name" value="Spermidine synthase, tetramerisation domain"/>
    <property type="match status" value="1"/>
</dbReference>
<dbReference type="InterPro" id="IPR001045">
    <property type="entry name" value="Spermi_synthase"/>
</dbReference>
<feature type="binding site" evidence="4">
    <location>
        <position position="108"/>
    </location>
    <ligand>
        <name>S-methyl-5'-thioadenosine</name>
        <dbReference type="ChEBI" id="CHEBI:17509"/>
    </ligand>
</feature>
<gene>
    <name evidence="4 9" type="primary">speE</name>
    <name evidence="9" type="ORF">GF339_16065</name>
</gene>
<sequence>MAVGVWFTEDQQEGIALSFKIKNILVSTQTPWQKLAIYETATCGLMLTLDDIVMTTEKDEFVYHELIAHVPLFAHPQPERVLVIGGGDGGTVREVVKHPQISAIDLVEIDEVVVRLSQRYMPFLAHALTDPKVRLLFEDGVEFVNRTTSTYDIIIIDSTDPIGPGEGLFNRAFYHTCSQRLRDGGILVAQAESPFDRPDWVSRTFATLRQVFPLVTAYTGVIPTYPGGIWCFALCCKEIAPTPSFDAPRYQQLQLPLRYYNRDIHHACFALPEYVKKLIE</sequence>
<evidence type="ECO:0000256" key="2">
    <source>
        <dbReference type="ARBA" id="ARBA00022679"/>
    </source>
</evidence>
<dbReference type="PROSITE" id="PS01330">
    <property type="entry name" value="PABS_1"/>
    <property type="match status" value="1"/>
</dbReference>
<dbReference type="InterPro" id="IPR029063">
    <property type="entry name" value="SAM-dependent_MTases_sf"/>
</dbReference>
<proteinExistence type="inferred from homology"/>
<dbReference type="InterPro" id="IPR037163">
    <property type="entry name" value="Spermidine_synt_N_sf"/>
</dbReference>
<dbReference type="Gene3D" id="3.40.50.150">
    <property type="entry name" value="Vaccinia Virus protein VP39"/>
    <property type="match status" value="1"/>
</dbReference>
<dbReference type="PANTHER" id="PTHR11558">
    <property type="entry name" value="SPERMIDINE/SPERMINE SYNTHASE"/>
    <property type="match status" value="1"/>
</dbReference>
<evidence type="ECO:0000256" key="1">
    <source>
        <dbReference type="ARBA" id="ARBA00007867"/>
    </source>
</evidence>
<evidence type="ECO:0000256" key="4">
    <source>
        <dbReference type="HAMAP-Rule" id="MF_00198"/>
    </source>
</evidence>
<protein>
    <recommendedName>
        <fullName evidence="4">Polyamine aminopropyltransferase</fullName>
    </recommendedName>
    <alternativeName>
        <fullName evidence="4">Putrescine aminopropyltransferase</fullName>
        <shortName evidence="4">PAPT</shortName>
    </alternativeName>
    <alternativeName>
        <fullName evidence="4">Spermidine synthase</fullName>
        <shortName evidence="4">SPDS</shortName>
        <shortName evidence="4">SPDSY</shortName>
        <ecNumber evidence="4">2.5.1.16</ecNumber>
    </alternativeName>
</protein>
<keyword evidence="2 4" id="KW-0808">Transferase</keyword>
<dbReference type="InterPro" id="IPR030374">
    <property type="entry name" value="PABS"/>
</dbReference>
<feature type="binding site" evidence="4">
    <location>
        <position position="164"/>
    </location>
    <ligand>
        <name>S-methyl-5'-thioadenosine</name>
        <dbReference type="ChEBI" id="CHEBI:17509"/>
    </ligand>
</feature>
<feature type="binding site" evidence="4">
    <location>
        <begin position="157"/>
        <end position="160"/>
    </location>
    <ligand>
        <name>spermidine</name>
        <dbReference type="ChEBI" id="CHEBI:57834"/>
    </ligand>
</feature>
<dbReference type="Proteomes" id="UP000649604">
    <property type="component" value="Unassembled WGS sequence"/>
</dbReference>
<dbReference type="GO" id="GO:0008295">
    <property type="term" value="P:spermidine biosynthetic process"/>
    <property type="evidence" value="ECO:0007669"/>
    <property type="project" value="UniProtKB-UniRule"/>
</dbReference>
<keyword evidence="4 7" id="KW-0745">Spermidine biosynthesis</keyword>
<comment type="catalytic activity">
    <reaction evidence="4 7">
        <text>S-adenosyl 3-(methylsulfanyl)propylamine + putrescine = S-methyl-5'-thioadenosine + spermidine + H(+)</text>
        <dbReference type="Rhea" id="RHEA:12721"/>
        <dbReference type="ChEBI" id="CHEBI:15378"/>
        <dbReference type="ChEBI" id="CHEBI:17509"/>
        <dbReference type="ChEBI" id="CHEBI:57443"/>
        <dbReference type="ChEBI" id="CHEBI:57834"/>
        <dbReference type="ChEBI" id="CHEBI:326268"/>
        <dbReference type="EC" id="2.5.1.16"/>
    </reaction>
</comment>
<keyword evidence="3 4" id="KW-0620">Polyamine biosynthesis</keyword>
<evidence type="ECO:0000256" key="6">
    <source>
        <dbReference type="RuleBase" id="RU003836"/>
    </source>
</evidence>
<dbReference type="PROSITE" id="PS51006">
    <property type="entry name" value="PABS_2"/>
    <property type="match status" value="1"/>
</dbReference>
<evidence type="ECO:0000313" key="9">
    <source>
        <dbReference type="EMBL" id="MBD3326102.1"/>
    </source>
</evidence>
<dbReference type="PANTHER" id="PTHR11558:SF11">
    <property type="entry name" value="SPERMIDINE SYNTHASE"/>
    <property type="match status" value="1"/>
</dbReference>
<accession>A0A9D5JXG5</accession>
<dbReference type="Pfam" id="PF17284">
    <property type="entry name" value="Spermine_synt_N"/>
    <property type="match status" value="1"/>
</dbReference>
<dbReference type="HAMAP" id="MF_00198">
    <property type="entry name" value="Spermidine_synth"/>
    <property type="match status" value="1"/>
</dbReference>
<dbReference type="GO" id="GO:0005829">
    <property type="term" value="C:cytosol"/>
    <property type="evidence" value="ECO:0007669"/>
    <property type="project" value="TreeGrafter"/>
</dbReference>
<name>A0A9D5JXG5_9BACT</name>
<dbReference type="EC" id="2.5.1.16" evidence="4"/>
<dbReference type="NCBIfam" id="NF002010">
    <property type="entry name" value="PRK00811.1"/>
    <property type="match status" value="1"/>
</dbReference>
<comment type="pathway">
    <text evidence="4">Amine and polyamine biosynthesis; spermidine biosynthesis; spermidine from putrescine: step 1/1.</text>
</comment>
<feature type="active site" description="Proton acceptor" evidence="4 5">
    <location>
        <position position="157"/>
    </location>
</feature>
<evidence type="ECO:0000256" key="3">
    <source>
        <dbReference type="ARBA" id="ARBA00023115"/>
    </source>
</evidence>
<dbReference type="AlphaFoldDB" id="A0A9D5JXG5"/>
<feature type="binding site" evidence="4">
    <location>
        <position position="33"/>
    </location>
    <ligand>
        <name>S-methyl-5'-thioadenosine</name>
        <dbReference type="ChEBI" id="CHEBI:17509"/>
    </ligand>
</feature>
<comment type="subunit">
    <text evidence="4">Homodimer or homotetramer.</text>
</comment>
<dbReference type="Pfam" id="PF01564">
    <property type="entry name" value="Spermine_synth"/>
    <property type="match status" value="1"/>
</dbReference>
<dbReference type="EMBL" id="WJJP01000526">
    <property type="protein sequence ID" value="MBD3326102.1"/>
    <property type="molecule type" value="Genomic_DNA"/>
</dbReference>
<reference evidence="9" key="1">
    <citation type="submission" date="2019-11" db="EMBL/GenBank/DDBJ databases">
        <title>Microbial mats filling the niche in hypersaline microbial mats.</title>
        <authorList>
            <person name="Wong H.L."/>
            <person name="Macleod F.I."/>
            <person name="White R.A. III"/>
            <person name="Burns B.P."/>
        </authorList>
    </citation>
    <scope>NUCLEOTIDE SEQUENCE</scope>
    <source>
        <strain evidence="9">Rbin_158</strain>
    </source>
</reference>
<dbReference type="GO" id="GO:0004766">
    <property type="term" value="F:spermidine synthase activity"/>
    <property type="evidence" value="ECO:0007669"/>
    <property type="project" value="UniProtKB-UniRule"/>
</dbReference>
<feature type="binding site" evidence="4">
    <location>
        <position position="64"/>
    </location>
    <ligand>
        <name>spermidine</name>
        <dbReference type="ChEBI" id="CHEBI:57834"/>
    </ligand>
</feature>
<dbReference type="NCBIfam" id="TIGR00417">
    <property type="entry name" value="speE"/>
    <property type="match status" value="1"/>
</dbReference>
<organism evidence="9 10">
    <name type="scientific">candidate division KSB3 bacterium</name>
    <dbReference type="NCBI Taxonomy" id="2044937"/>
    <lineage>
        <taxon>Bacteria</taxon>
        <taxon>candidate division KSB3</taxon>
    </lineage>
</organism>
<dbReference type="NCBIfam" id="NF037959">
    <property type="entry name" value="MFS_SpdSyn"/>
    <property type="match status" value="1"/>
</dbReference>
<dbReference type="CDD" id="cd02440">
    <property type="entry name" value="AdoMet_MTases"/>
    <property type="match status" value="1"/>
</dbReference>
<dbReference type="SUPFAM" id="SSF53335">
    <property type="entry name" value="S-adenosyl-L-methionine-dependent methyltransferases"/>
    <property type="match status" value="1"/>
</dbReference>
<dbReference type="InterPro" id="IPR030373">
    <property type="entry name" value="PABS_CS"/>
</dbReference>
<evidence type="ECO:0000259" key="8">
    <source>
        <dbReference type="PROSITE" id="PS51006"/>
    </source>
</evidence>
<comment type="caution">
    <text evidence="9">The sequence shown here is derived from an EMBL/GenBank/DDBJ whole genome shotgun (WGS) entry which is preliminary data.</text>
</comment>
<feature type="binding site" evidence="4">
    <location>
        <begin position="139"/>
        <end position="140"/>
    </location>
    <ligand>
        <name>S-methyl-5'-thioadenosine</name>
        <dbReference type="ChEBI" id="CHEBI:17509"/>
    </ligand>
</feature>
<dbReference type="InterPro" id="IPR035246">
    <property type="entry name" value="Spermidine_synt_N"/>
</dbReference>
<comment type="similarity">
    <text evidence="1 4 6">Belongs to the spermidine/spermine synthase family.</text>
</comment>
<feature type="binding site" evidence="4">
    <location>
        <position position="88"/>
    </location>
    <ligand>
        <name>spermidine</name>
        <dbReference type="ChEBI" id="CHEBI:57834"/>
    </ligand>
</feature>
<comment type="function">
    <text evidence="4">Catalyzes the irreversible transfer of a propylamine group from the amino donor S-adenosylmethioninamine (decarboxy-AdoMet) to putrescine (1,4-diaminobutane) to yield spermidine.</text>
</comment>
<evidence type="ECO:0000256" key="7">
    <source>
        <dbReference type="RuleBase" id="RU003837"/>
    </source>
</evidence>
<evidence type="ECO:0000313" key="10">
    <source>
        <dbReference type="Proteomes" id="UP000649604"/>
    </source>
</evidence>
<feature type="domain" description="PABS" evidence="8">
    <location>
        <begin position="4"/>
        <end position="237"/>
    </location>
</feature>
<evidence type="ECO:0000256" key="5">
    <source>
        <dbReference type="PROSITE-ProRule" id="PRU00354"/>
    </source>
</evidence>